<evidence type="ECO:0000256" key="1">
    <source>
        <dbReference type="SAM" id="MobiDB-lite"/>
    </source>
</evidence>
<dbReference type="InterPro" id="IPR023869">
    <property type="entry name" value="tRNA_Adeno_NH3ase_assoc_put"/>
</dbReference>
<evidence type="ECO:0000313" key="2">
    <source>
        <dbReference type="EMBL" id="BEH02195.1"/>
    </source>
</evidence>
<dbReference type="EMBL" id="AP028056">
    <property type="protein sequence ID" value="BEH02195.1"/>
    <property type="molecule type" value="Genomic_DNA"/>
</dbReference>
<name>A0AAN0KBR8_9ACTN</name>
<evidence type="ECO:0000313" key="3">
    <source>
        <dbReference type="Proteomes" id="UP001431656"/>
    </source>
</evidence>
<dbReference type="NCBIfam" id="TIGR03941">
    <property type="entry name" value="tRNA_deam_assoc"/>
    <property type="match status" value="1"/>
</dbReference>
<organism evidence="2 3">
    <name type="scientific">Brooklawnia propionicigenes</name>
    <dbReference type="NCBI Taxonomy" id="3041175"/>
    <lineage>
        <taxon>Bacteria</taxon>
        <taxon>Bacillati</taxon>
        <taxon>Actinomycetota</taxon>
        <taxon>Actinomycetes</taxon>
        <taxon>Propionibacteriales</taxon>
        <taxon>Propionibacteriaceae</taxon>
        <taxon>Brooklawnia</taxon>
    </lineage>
</organism>
<dbReference type="RefSeq" id="WP_286263601.1">
    <property type="nucleotide sequence ID" value="NZ_AP028056.1"/>
</dbReference>
<proteinExistence type="predicted"/>
<feature type="region of interest" description="Disordered" evidence="1">
    <location>
        <begin position="1"/>
        <end position="88"/>
    </location>
</feature>
<feature type="compositionally biased region" description="Acidic residues" evidence="1">
    <location>
        <begin position="1"/>
        <end position="30"/>
    </location>
</feature>
<keyword evidence="3" id="KW-1185">Reference proteome</keyword>
<accession>A0AAN0KBR8</accession>
<reference evidence="2" key="1">
    <citation type="journal article" date="2024" name="Int. J. Syst. Evol. Microbiol.">
        <title>Brooklawnia propionicigenes sp. nov., a facultatively anaerobic, propionate-producing bacterium isolated from a methanogenic reactor treating waste from cattle farms.</title>
        <authorList>
            <person name="Akita Y."/>
            <person name="Ueki A."/>
            <person name="Tonouchi A."/>
            <person name="Sugawara Y."/>
            <person name="Honma S."/>
            <person name="Kaku N."/>
            <person name="Ueki K."/>
        </authorList>
    </citation>
    <scope>NUCLEOTIDE SEQUENCE</scope>
    <source>
        <strain evidence="2">SH051</strain>
    </source>
</reference>
<gene>
    <name evidence="2" type="ORF">brsh051_14760</name>
</gene>
<dbReference type="KEGG" id="broo:brsh051_14760"/>
<protein>
    <recommendedName>
        <fullName evidence="4">tRNA adenosine deaminase</fullName>
    </recommendedName>
</protein>
<feature type="compositionally biased region" description="Acidic residues" evidence="1">
    <location>
        <begin position="37"/>
        <end position="88"/>
    </location>
</feature>
<dbReference type="Proteomes" id="UP001431656">
    <property type="component" value="Chromosome"/>
</dbReference>
<sequence>MSADDEQFVDTESPDADDLSEEFDDHDSDLDGGIVPDDYDELDDDSTDDDDESDDDESDEDEADEDDDSDDEDGSDDEDDYDDYDDDYEDATEEDIDFCVALYREDGVAVVTELAPQLANDLDELVEQLRRLPGDAGALGVVSIAGQFFVLCRVRGRMVQVLLSDSLSANDWPIARDVVDYLGIEVPDPDDDSEALGDFDMLTDQGVSEFDMEQIASDLEEDSDQLARQIIDLMKFSGPFERAVN</sequence>
<evidence type="ECO:0008006" key="4">
    <source>
        <dbReference type="Google" id="ProtNLM"/>
    </source>
</evidence>
<dbReference type="AlphaFoldDB" id="A0AAN0KBR8"/>